<keyword evidence="11" id="KW-1185">Reference proteome</keyword>
<evidence type="ECO:0000256" key="6">
    <source>
        <dbReference type="ARBA" id="ARBA00023002"/>
    </source>
</evidence>
<evidence type="ECO:0000256" key="7">
    <source>
        <dbReference type="ARBA" id="ARBA00023004"/>
    </source>
</evidence>
<keyword evidence="6" id="KW-0560">Oxidoreductase</keyword>
<dbReference type="GO" id="GO:0016491">
    <property type="term" value="F:oxidoreductase activity"/>
    <property type="evidence" value="ECO:0007669"/>
    <property type="project" value="UniProtKB-KW"/>
</dbReference>
<dbReference type="SUPFAM" id="SSF54862">
    <property type="entry name" value="4Fe-4S ferredoxins"/>
    <property type="match status" value="1"/>
</dbReference>
<evidence type="ECO:0000256" key="5">
    <source>
        <dbReference type="ARBA" id="ARBA00022827"/>
    </source>
</evidence>
<dbReference type="eggNOG" id="COG1148">
    <property type="taxonomic scope" value="Bacteria"/>
</dbReference>
<dbReference type="InterPro" id="IPR028261">
    <property type="entry name" value="DPD_II"/>
</dbReference>
<dbReference type="Gene3D" id="1.10.1060.10">
    <property type="entry name" value="Alpha-helical ferredoxin"/>
    <property type="match status" value="1"/>
</dbReference>
<dbReference type="GO" id="GO:0051539">
    <property type="term" value="F:4 iron, 4 sulfur cluster binding"/>
    <property type="evidence" value="ECO:0007669"/>
    <property type="project" value="UniProtKB-KW"/>
</dbReference>
<dbReference type="InterPro" id="IPR017896">
    <property type="entry name" value="4Fe4S_Fe-S-bd"/>
</dbReference>
<sequence length="1495" mass="163252">MHIAAKRSETRGRVIPLGKDNVGAVMVVGAGIAGIQASLDLAESGYYVYLVEQSPAIGGIMPMLDKTFPTNDCSMCILSPKIVECGRHLNIEKHMLSNIVDVQGKPGNFKVTLHKKARFVDLDKCTGCGDCANACPVDMPNEFNAGLENRHAIFKLYPQAMPAAYAIEKAGISPCRAACPAGVNAQGYVQLIKKGKFQEAWSLIYQDNPFPAVCGLVCTHPCESQCHRGKIDAPVSIRNLKRVAAEQAYANNIDELPLPEPASQRGQSVAIIGSGPAGLSAAYFLVKSGFRAVVFEADQLAGGMMRKGIPEYRLPRQFLDTEIKLLEKMGVEIRYNQRWGKDFSAAGLKNDFDAVFIATGTPRPFKLNVPGEDLANVIPGITFLNNINFGQQNALSGRVTVIGGGNVAIDNARSALRMGAQEAHVFALEKAEEMPASAEEIHLAEEEGIVFHYSRGVKAIQGDTIVQSIELVGVASVFDADGRFNPQYDETITETFNTDYLLVAIGQGADYGFLPDEDKSLLNDAGRMQVDRDTLETSLEGIFAGGDNVTGPRDVVSAICAGKTVAESINRYLSGMEQRKDRVFKVPEDKIAPLRQALEDVPPSNPAPLTFTPVEQRLHGFVQESSGLTPEQAIAEAERCLNCGVCSECGECVNTCMRQAIDHHMQDEYLELEVGSIILSTGVKTYDPSNLHYLGYGNYPNVVTSIEFERILSASGPYQGHLVRPYDHKEPRKIAWIQCVGSRNVKENHGYCSSVCCMYAIKEAVIAKEHSAQPLDTTIFMMDMRCFGKDFEKYYQRAKNEHGVNFVRTRVYQVEQTNDDSKNLIIHYEDEDGKLFTEEYDMVILSVGLEPSAEAKSLAEKMAIDINNYGFAKLAPLTGVNTSNPGIFTAGAYSGPKDIPETVLQASAAASAAGSLLGDVRGTLIKQKEFPPERDVTGEEPRIGVFVCNCGINIGGVVRVPEVVEAAKHLPYVVHAEDNLYTCSQDTQAKIRDAIIEHKLNRVVVASCSPRTHKPLFQETLREAGLNKFLFEMANIRDQCSWVHMHEPDKATEKAIDLVKMTVFKAALLHPIRQVTVDVTKSALIIGGGVSGMVSALSLAQMGYQAAIVEKSSELGGMGRRIKQGFNGEDIQIFVNDLISQVENHPLITVYKSVQIQEASGYVGNFTTILNNGEQVKHGVTIMAIGGRQYQPNEYLYGQSDRVMTTLEMEENMAAGKLKNAQNIVLINCVGSRDTERPYCSRICCSKSINLAIRCKESNPTANVFVLYRDIRTYGFLEDTYQEARTKGVIFVRYNENEKPQIDKNDRGVIVTVKDHILGDNLIINADVVGLAAAILPPEDNASLSQMFKLPLNADGFFLEAHMKLRPVDFASEGVFMAGIAHGPKNMEENIAQAKAAAGRAATILSKQGLASLGLVATVDTSKCAACLTCVRLCPFNVPRINNNVAEIEAVLCQGCGTCAGECPNKAITLQGYSDRMYVNMVNGLFEEVREGGRI</sequence>
<evidence type="ECO:0000256" key="1">
    <source>
        <dbReference type="ARBA" id="ARBA00001974"/>
    </source>
</evidence>
<dbReference type="GO" id="GO:0046872">
    <property type="term" value="F:metal ion binding"/>
    <property type="evidence" value="ECO:0007669"/>
    <property type="project" value="UniProtKB-KW"/>
</dbReference>
<dbReference type="PROSITE" id="PS00198">
    <property type="entry name" value="4FE4S_FER_1"/>
    <property type="match status" value="2"/>
</dbReference>
<dbReference type="PANTHER" id="PTHR43498">
    <property type="entry name" value="FERREDOXIN:COB-COM HETERODISULFIDE REDUCTASE SUBUNIT A"/>
    <property type="match status" value="1"/>
</dbReference>
<feature type="domain" description="4Fe-4S ferredoxin-type" evidence="9">
    <location>
        <begin position="1415"/>
        <end position="1444"/>
    </location>
</feature>
<proteinExistence type="inferred from homology"/>
<dbReference type="SUPFAM" id="SSF51971">
    <property type="entry name" value="Nucleotide-binding domain"/>
    <property type="match status" value="4"/>
</dbReference>
<comment type="similarity">
    <text evidence="2">Belongs to the HdrA family.</text>
</comment>
<dbReference type="InterPro" id="IPR009051">
    <property type="entry name" value="Helical_ferredxn"/>
</dbReference>
<evidence type="ECO:0000256" key="3">
    <source>
        <dbReference type="ARBA" id="ARBA00022485"/>
    </source>
</evidence>
<evidence type="ECO:0000256" key="8">
    <source>
        <dbReference type="ARBA" id="ARBA00023014"/>
    </source>
</evidence>
<dbReference type="Pfam" id="PF00037">
    <property type="entry name" value="Fer4"/>
    <property type="match status" value="1"/>
</dbReference>
<dbReference type="InterPro" id="IPR017900">
    <property type="entry name" value="4Fe4S_Fe_S_CS"/>
</dbReference>
<keyword evidence="3" id="KW-0004">4Fe-4S</keyword>
<protein>
    <submittedName>
        <fullName evidence="10">NADPH-dependent glutamate synthase beta chain-like oxidoreductase</fullName>
    </submittedName>
</protein>
<dbReference type="PRINTS" id="PR00419">
    <property type="entry name" value="ADXRDTASE"/>
</dbReference>
<dbReference type="InterPro" id="IPR039650">
    <property type="entry name" value="HdrA-like"/>
</dbReference>
<dbReference type="PANTHER" id="PTHR43498:SF1">
    <property type="entry name" value="COB--COM HETERODISULFIDE REDUCTASE IRON-SULFUR SUBUNIT A"/>
    <property type="match status" value="1"/>
</dbReference>
<organism evidence="10 11">
    <name type="scientific">Desulfoscipio gibsoniae DSM 7213</name>
    <dbReference type="NCBI Taxonomy" id="767817"/>
    <lineage>
        <taxon>Bacteria</taxon>
        <taxon>Bacillati</taxon>
        <taxon>Bacillota</taxon>
        <taxon>Clostridia</taxon>
        <taxon>Eubacteriales</taxon>
        <taxon>Desulfallaceae</taxon>
        <taxon>Desulfoscipio</taxon>
    </lineage>
</organism>
<dbReference type="RefSeq" id="WP_006521903.1">
    <property type="nucleotide sequence ID" value="NC_021184.1"/>
</dbReference>
<evidence type="ECO:0000259" key="9">
    <source>
        <dbReference type="PROSITE" id="PS51379"/>
    </source>
</evidence>
<dbReference type="Pfam" id="PF07992">
    <property type="entry name" value="Pyr_redox_2"/>
    <property type="match status" value="2"/>
</dbReference>
<keyword evidence="5" id="KW-0285">Flavoprotein</keyword>
<dbReference type="Gene3D" id="3.50.50.60">
    <property type="entry name" value="FAD/NAD(P)-binding domain"/>
    <property type="match status" value="5"/>
</dbReference>
<accession>R4KIM4</accession>
<name>R4KIM4_9FIRM</name>
<reference evidence="10 11" key="1">
    <citation type="submission" date="2012-01" db="EMBL/GenBank/DDBJ databases">
        <title>Complete sequence of Desulfotomaculum gibsoniae DSM 7213.</title>
        <authorList>
            <consortium name="US DOE Joint Genome Institute"/>
            <person name="Lucas S."/>
            <person name="Han J."/>
            <person name="Lapidus A."/>
            <person name="Cheng J.-F."/>
            <person name="Goodwin L."/>
            <person name="Pitluck S."/>
            <person name="Peters L."/>
            <person name="Ovchinnikova G."/>
            <person name="Teshima H."/>
            <person name="Detter J.C."/>
            <person name="Han C."/>
            <person name="Tapia R."/>
            <person name="Land M."/>
            <person name="Hauser L."/>
            <person name="Kyrpides N."/>
            <person name="Ivanova N."/>
            <person name="Pagani I."/>
            <person name="Parshina S."/>
            <person name="Plugge C."/>
            <person name="Muyzer G."/>
            <person name="Kuever J."/>
            <person name="Ivanova A."/>
            <person name="Nazina T."/>
            <person name="Klenk H.-P."/>
            <person name="Brambilla E."/>
            <person name="Spring S."/>
            <person name="Stams A.F."/>
            <person name="Woyke T."/>
        </authorList>
    </citation>
    <scope>NUCLEOTIDE SEQUENCE [LARGE SCALE GENOMIC DNA]</scope>
    <source>
        <strain evidence="10 11">DSM 7213</strain>
    </source>
</reference>
<evidence type="ECO:0000256" key="4">
    <source>
        <dbReference type="ARBA" id="ARBA00022723"/>
    </source>
</evidence>
<keyword evidence="4" id="KW-0479">Metal-binding</keyword>
<dbReference type="HOGENOM" id="CLU_004231_1_0_9"/>
<comment type="cofactor">
    <cofactor evidence="1">
        <name>FAD</name>
        <dbReference type="ChEBI" id="CHEBI:57692"/>
    </cofactor>
</comment>
<evidence type="ECO:0000313" key="10">
    <source>
        <dbReference type="EMBL" id="AGL01477.1"/>
    </source>
</evidence>
<feature type="domain" description="4Fe-4S ferredoxin-type" evidence="9">
    <location>
        <begin position="116"/>
        <end position="146"/>
    </location>
</feature>
<dbReference type="EMBL" id="CP003273">
    <property type="protein sequence ID" value="AGL01477.1"/>
    <property type="molecule type" value="Genomic_DNA"/>
</dbReference>
<dbReference type="Pfam" id="PF14691">
    <property type="entry name" value="Fer4_20"/>
    <property type="match status" value="1"/>
</dbReference>
<dbReference type="eggNOG" id="COG0493">
    <property type="taxonomic scope" value="Bacteria"/>
</dbReference>
<keyword evidence="5" id="KW-0274">FAD</keyword>
<keyword evidence="8" id="KW-0411">Iron-sulfur</keyword>
<dbReference type="InterPro" id="IPR023753">
    <property type="entry name" value="FAD/NAD-binding_dom"/>
</dbReference>
<keyword evidence="7" id="KW-0408">Iron</keyword>
<dbReference type="STRING" id="767817.Desgi_2036"/>
<dbReference type="SUPFAM" id="SSF51905">
    <property type="entry name" value="FAD/NAD(P)-binding domain"/>
    <property type="match status" value="1"/>
</dbReference>
<evidence type="ECO:0000313" key="11">
    <source>
        <dbReference type="Proteomes" id="UP000013520"/>
    </source>
</evidence>
<dbReference type="PROSITE" id="PS51379">
    <property type="entry name" value="4FE4S_FER_2"/>
    <property type="match status" value="3"/>
</dbReference>
<dbReference type="Proteomes" id="UP000013520">
    <property type="component" value="Chromosome"/>
</dbReference>
<dbReference type="KEGG" id="dgi:Desgi_2036"/>
<gene>
    <name evidence="10" type="ORF">Desgi_2036</name>
</gene>
<dbReference type="SUPFAM" id="SSF46548">
    <property type="entry name" value="alpha-helical ferredoxin"/>
    <property type="match status" value="2"/>
</dbReference>
<dbReference type="Gene3D" id="3.30.70.20">
    <property type="match status" value="1"/>
</dbReference>
<feature type="domain" description="4Fe-4S ferredoxin-type" evidence="9">
    <location>
        <begin position="1446"/>
        <end position="1473"/>
    </location>
</feature>
<dbReference type="InterPro" id="IPR036188">
    <property type="entry name" value="FAD/NAD-bd_sf"/>
</dbReference>
<dbReference type="Gene3D" id="3.40.50.720">
    <property type="entry name" value="NAD(P)-binding Rossmann-like Domain"/>
    <property type="match status" value="1"/>
</dbReference>
<dbReference type="Pfam" id="PF13450">
    <property type="entry name" value="NAD_binding_8"/>
    <property type="match status" value="1"/>
</dbReference>
<evidence type="ECO:0000256" key="2">
    <source>
        <dbReference type="ARBA" id="ARBA00006561"/>
    </source>
</evidence>